<keyword evidence="2" id="KW-0413">Isomerase</keyword>
<organism evidence="3 4">
    <name type="scientific">Jatrophihabitans lederbergiae</name>
    <dbReference type="NCBI Taxonomy" id="3075547"/>
    <lineage>
        <taxon>Bacteria</taxon>
        <taxon>Bacillati</taxon>
        <taxon>Actinomycetota</taxon>
        <taxon>Actinomycetes</taxon>
        <taxon>Jatrophihabitantales</taxon>
        <taxon>Jatrophihabitantaceae</taxon>
        <taxon>Jatrophihabitans</taxon>
    </lineage>
</organism>
<dbReference type="Gene3D" id="3.40.50.1860">
    <property type="match status" value="2"/>
</dbReference>
<evidence type="ECO:0000256" key="1">
    <source>
        <dbReference type="ARBA" id="ARBA00007847"/>
    </source>
</evidence>
<evidence type="ECO:0000256" key="2">
    <source>
        <dbReference type="ARBA" id="ARBA00023235"/>
    </source>
</evidence>
<evidence type="ECO:0000313" key="3">
    <source>
        <dbReference type="EMBL" id="MDT0264584.1"/>
    </source>
</evidence>
<gene>
    <name evidence="3" type="ORF">RM423_24870</name>
</gene>
<dbReference type="EMBL" id="JAVREH010000181">
    <property type="protein sequence ID" value="MDT0264584.1"/>
    <property type="molecule type" value="Genomic_DNA"/>
</dbReference>
<sequence length="238" mass="25721">MRNAPQVIGMLGGMSWESSAQYYRLANEMVRERLGGLHSARIVLTSVDFADIEALQVAGRWDEAGHLLAEAAQGLEAAGADLLLICTNTMHKVADQVQASIGIPLLHLGDATAQAVTRAGLTTVGLLGTAFTMEQNFYRDRLTSHGLRVLIPPSHDRSEVHRIIYDELCLGVVREESRQVYRAAIVRLVQAGAEGIVLGCTEIELLISDTDSPVPVFPTTRLHVEAAVDASLATRSNV</sequence>
<evidence type="ECO:0000313" key="4">
    <source>
        <dbReference type="Proteomes" id="UP001183176"/>
    </source>
</evidence>
<accession>A0ABU2JHZ6</accession>
<dbReference type="PANTHER" id="PTHR21198">
    <property type="entry name" value="GLUTAMATE RACEMASE"/>
    <property type="match status" value="1"/>
</dbReference>
<dbReference type="RefSeq" id="WP_311425716.1">
    <property type="nucleotide sequence ID" value="NZ_JAVREH010000181.1"/>
</dbReference>
<dbReference type="NCBIfam" id="TIGR00035">
    <property type="entry name" value="asp_race"/>
    <property type="match status" value="1"/>
</dbReference>
<comment type="caution">
    <text evidence="3">The sequence shown here is derived from an EMBL/GenBank/DDBJ whole genome shotgun (WGS) entry which is preliminary data.</text>
</comment>
<keyword evidence="4" id="KW-1185">Reference proteome</keyword>
<dbReference type="SUPFAM" id="SSF53681">
    <property type="entry name" value="Aspartate/glutamate racemase"/>
    <property type="match status" value="2"/>
</dbReference>
<proteinExistence type="inferred from homology"/>
<dbReference type="InterPro" id="IPR015942">
    <property type="entry name" value="Asp/Glu/hydantoin_racemase"/>
</dbReference>
<name>A0ABU2JHZ6_9ACTN</name>
<dbReference type="PANTHER" id="PTHR21198:SF7">
    <property type="entry name" value="ASPARTATE-GLUTAMATE RACEMASE FAMILY"/>
    <property type="match status" value="1"/>
</dbReference>
<dbReference type="InterPro" id="IPR001920">
    <property type="entry name" value="Asp/Glu_race"/>
</dbReference>
<comment type="similarity">
    <text evidence="1">Belongs to the aspartate/glutamate racemases family.</text>
</comment>
<dbReference type="Pfam" id="PF01177">
    <property type="entry name" value="Asp_Glu_race"/>
    <property type="match status" value="1"/>
</dbReference>
<dbReference type="InterPro" id="IPR004380">
    <property type="entry name" value="Asp_race"/>
</dbReference>
<dbReference type="Proteomes" id="UP001183176">
    <property type="component" value="Unassembled WGS sequence"/>
</dbReference>
<protein>
    <submittedName>
        <fullName evidence="3">Aspartate/glutamate racemase family protein</fullName>
    </submittedName>
</protein>
<reference evidence="4" key="1">
    <citation type="submission" date="2023-07" db="EMBL/GenBank/DDBJ databases">
        <title>30 novel species of actinomycetes from the DSMZ collection.</title>
        <authorList>
            <person name="Nouioui I."/>
        </authorList>
    </citation>
    <scope>NUCLEOTIDE SEQUENCE [LARGE SCALE GENOMIC DNA]</scope>
    <source>
        <strain evidence="4">DSM 44399</strain>
    </source>
</reference>